<feature type="compositionally biased region" description="Polar residues" evidence="1">
    <location>
        <begin position="311"/>
        <end position="332"/>
    </location>
</feature>
<feature type="compositionally biased region" description="Basic and acidic residues" evidence="1">
    <location>
        <begin position="239"/>
        <end position="253"/>
    </location>
</feature>
<proteinExistence type="predicted"/>
<keyword evidence="3" id="KW-1185">Reference proteome</keyword>
<feature type="compositionally biased region" description="Low complexity" evidence="1">
    <location>
        <begin position="137"/>
        <end position="149"/>
    </location>
</feature>
<feature type="region of interest" description="Disordered" evidence="1">
    <location>
        <begin position="818"/>
        <end position="859"/>
    </location>
</feature>
<gene>
    <name evidence="2" type="ORF">G3M48_002165</name>
</gene>
<dbReference type="Proteomes" id="UP001397290">
    <property type="component" value="Unassembled WGS sequence"/>
</dbReference>
<evidence type="ECO:0000313" key="2">
    <source>
        <dbReference type="EMBL" id="KAK8150424.1"/>
    </source>
</evidence>
<evidence type="ECO:0000313" key="3">
    <source>
        <dbReference type="Proteomes" id="UP001397290"/>
    </source>
</evidence>
<feature type="region of interest" description="Disordered" evidence="1">
    <location>
        <begin position="135"/>
        <end position="350"/>
    </location>
</feature>
<dbReference type="AlphaFoldDB" id="A0AAW0S8E7"/>
<name>A0AAW0S8E7_9HYPO</name>
<comment type="caution">
    <text evidence="2">The sequence shown here is derived from an EMBL/GenBank/DDBJ whole genome shotgun (WGS) entry which is preliminary data.</text>
</comment>
<reference evidence="2 3" key="1">
    <citation type="submission" date="2020-02" db="EMBL/GenBank/DDBJ databases">
        <title>Comparative genomics of the hypocrealean fungal genus Beauvera.</title>
        <authorList>
            <person name="Showalter D.N."/>
            <person name="Bushley K.E."/>
            <person name="Rehner S.A."/>
        </authorList>
    </citation>
    <scope>NUCLEOTIDE SEQUENCE [LARGE SCALE GENOMIC DNA]</scope>
    <source>
        <strain evidence="2 3">ARSEF4384</strain>
    </source>
</reference>
<feature type="region of interest" description="Disordered" evidence="1">
    <location>
        <begin position="25"/>
        <end position="121"/>
    </location>
</feature>
<feature type="compositionally biased region" description="Polar residues" evidence="1">
    <location>
        <begin position="827"/>
        <end position="838"/>
    </location>
</feature>
<evidence type="ECO:0008006" key="4">
    <source>
        <dbReference type="Google" id="ProtNLM"/>
    </source>
</evidence>
<evidence type="ECO:0000256" key="1">
    <source>
        <dbReference type="SAM" id="MobiDB-lite"/>
    </source>
</evidence>
<sequence length="954" mass="105875">MAKHLHSTLSDEGIEDNELRNIELLRHRGPLSQASTGPRSSPARDNFLDGEWQLEGDAPLHEFSSARQNDGQLPETAPIPSQLVEIRDAPMNATRRPARLDLSETCSTTRRSTPCSSDDFVGPWDFVSVQSDVSHLSASEEAGEPAGPAIDQPKPPQKGVVVPSKRKSEQQQKRPYNTRAKPKISYADGESSSDEENEPEVVAPPETAARASAKKSTRKISPTKDNAAKPAKKPSPKKQGPEKRDESAIPRVRENRKRRQRRKTPLPIDEETQTVPTTLPATPPVSDQRPKKQQKYQTRKAPAETRLKPCSKNSGQENTPSAARPNTSTSPKLGSDQPLHVPSSVGSEDMRASCLDHSPLADIVQDDEDQDVSSMVVSVHSTEMTTPGALPSPKLISSMQAPVPSYQPLPRPMSPALVFENVKESIESMPIIRPAPAGDLSLLMSRNVSRRDEEIGHRLQEIHKRIVVYLESKEKEVASVGSVYLKNGTRCVDRLQNRFAKERHSLLRKLQEDKDAFDKTIGAAKRGLREGARERTAQEDTPLCHGNDVLTLTYHMDIELVKDFRIFRGNNNESTKMESRRLLFYNLPPSCTALQVARTAAAFGQILRISEVAPAVRGASDGSLTMLIDFATSESSTIFESTVVSTCPQFISEAGELYGAGVWVIPTPSFPVCAHTDNLLQCGVTRTISISPVANTHVWFIICAVAAPHDVLDAEYDGTTQALTLEFAGVDIAHQAGAYLGSGLFSFILDTRVVHVVPRADRVEYGGYVEFLPADHLKQRFNRWPFNQYWPETYYYVMTRRNLHPKFSLKEHDNLASDATATDDESNQTLSSYTTSVDNEPRGRSLLPRDSPGTKRRRQSVTELLASGDDPQLLGNWDTFFQNRSTISLREWEEYGKIAKHRRELSARQGLADGIVPRCDGTCELDCKDITETPRPKEVDSFLAKSQEELLIDF</sequence>
<accession>A0AAW0S8E7</accession>
<feature type="compositionally biased region" description="Basic residues" evidence="1">
    <location>
        <begin position="254"/>
        <end position="264"/>
    </location>
</feature>
<organism evidence="2 3">
    <name type="scientific">Beauveria asiatica</name>
    <dbReference type="NCBI Taxonomy" id="1069075"/>
    <lineage>
        <taxon>Eukaryota</taxon>
        <taxon>Fungi</taxon>
        <taxon>Dikarya</taxon>
        <taxon>Ascomycota</taxon>
        <taxon>Pezizomycotina</taxon>
        <taxon>Sordariomycetes</taxon>
        <taxon>Hypocreomycetidae</taxon>
        <taxon>Hypocreales</taxon>
        <taxon>Cordycipitaceae</taxon>
        <taxon>Beauveria</taxon>
    </lineage>
</organism>
<feature type="compositionally biased region" description="Low complexity" evidence="1">
    <location>
        <begin position="105"/>
        <end position="117"/>
    </location>
</feature>
<dbReference type="EMBL" id="JAAHCF010000017">
    <property type="protein sequence ID" value="KAK8150424.1"/>
    <property type="molecule type" value="Genomic_DNA"/>
</dbReference>
<feature type="compositionally biased region" description="Low complexity" evidence="1">
    <location>
        <begin position="200"/>
        <end position="211"/>
    </location>
</feature>
<protein>
    <recommendedName>
        <fullName evidence="4">RRM domain-containing protein</fullName>
    </recommendedName>
</protein>